<evidence type="ECO:0000256" key="1">
    <source>
        <dbReference type="ARBA" id="ARBA00009437"/>
    </source>
</evidence>
<dbReference type="Gene3D" id="3.40.190.290">
    <property type="match status" value="1"/>
</dbReference>
<evidence type="ECO:0000256" key="2">
    <source>
        <dbReference type="ARBA" id="ARBA00023015"/>
    </source>
</evidence>
<dbReference type="SUPFAM" id="SSF46785">
    <property type="entry name" value="Winged helix' DNA-binding domain"/>
    <property type="match status" value="1"/>
</dbReference>
<sequence length="296" mass="32444">MSLEHLKSMGVFAEVASSGSFRGAARALEMTPSSVAYHVQQLEERLGTPLLYRSTRKLSLTEAGQRLAEAAQSMRHMADIGMQGAASGAEQLQGALHISLTVSLLRSPISCALARFQQQNPDVALRLTYSDAAHDLIADRIDLALRVGTLDSSALKCRRIWTMQRALVASPDLLARHKPIQHPNDLATIPWVKHANLPEKRRFTSATGETRDVLQYGALKVDNIEAMVDLAVNGMALASPPRHYIEAQLRDGSLVEILSDWKLAEIPVQAIWPDTKVENPLTRAFLMVLAAETGIK</sequence>
<evidence type="ECO:0000259" key="5">
    <source>
        <dbReference type="PROSITE" id="PS50931"/>
    </source>
</evidence>
<evidence type="ECO:0000256" key="3">
    <source>
        <dbReference type="ARBA" id="ARBA00023125"/>
    </source>
</evidence>
<dbReference type="CDD" id="cd08422">
    <property type="entry name" value="PBP2_CrgA_like"/>
    <property type="match status" value="1"/>
</dbReference>
<dbReference type="Proteomes" id="UP000225972">
    <property type="component" value="Unassembled WGS sequence"/>
</dbReference>
<dbReference type="RefSeq" id="WP_166652824.1">
    <property type="nucleotide sequence ID" value="NZ_FXXP01000003.1"/>
</dbReference>
<dbReference type="PANTHER" id="PTHR30537:SF66">
    <property type="entry name" value="IRON-REGULATED VIRULENCE REGULATORY PROTEIN IRGB"/>
    <property type="match status" value="1"/>
</dbReference>
<dbReference type="PROSITE" id="PS50931">
    <property type="entry name" value="HTH_LYSR"/>
    <property type="match status" value="1"/>
</dbReference>
<dbReference type="AlphaFoldDB" id="A0A238JG59"/>
<dbReference type="FunFam" id="1.10.10.10:FF:000001">
    <property type="entry name" value="LysR family transcriptional regulator"/>
    <property type="match status" value="1"/>
</dbReference>
<keyword evidence="2" id="KW-0805">Transcription regulation</keyword>
<organism evidence="6 7">
    <name type="scientific">Pelagimonas phthalicica</name>
    <dbReference type="NCBI Taxonomy" id="1037362"/>
    <lineage>
        <taxon>Bacteria</taxon>
        <taxon>Pseudomonadati</taxon>
        <taxon>Pseudomonadota</taxon>
        <taxon>Alphaproteobacteria</taxon>
        <taxon>Rhodobacterales</taxon>
        <taxon>Roseobacteraceae</taxon>
        <taxon>Pelagimonas</taxon>
    </lineage>
</organism>
<evidence type="ECO:0000256" key="4">
    <source>
        <dbReference type="ARBA" id="ARBA00023163"/>
    </source>
</evidence>
<dbReference type="GO" id="GO:0006351">
    <property type="term" value="P:DNA-templated transcription"/>
    <property type="evidence" value="ECO:0007669"/>
    <property type="project" value="TreeGrafter"/>
</dbReference>
<dbReference type="SUPFAM" id="SSF53850">
    <property type="entry name" value="Periplasmic binding protein-like II"/>
    <property type="match status" value="1"/>
</dbReference>
<reference evidence="7" key="1">
    <citation type="submission" date="2017-05" db="EMBL/GenBank/DDBJ databases">
        <authorList>
            <person name="Rodrigo-Torres L."/>
            <person name="Arahal R. D."/>
            <person name="Lucena T."/>
        </authorList>
    </citation>
    <scope>NUCLEOTIDE SEQUENCE [LARGE SCALE GENOMIC DNA]</scope>
    <source>
        <strain evidence="7">CECT 8649</strain>
    </source>
</reference>
<protein>
    <submittedName>
        <fullName evidence="6">HTH-type transcriptional regulator DmlR</fullName>
    </submittedName>
</protein>
<evidence type="ECO:0000313" key="7">
    <source>
        <dbReference type="Proteomes" id="UP000225972"/>
    </source>
</evidence>
<accession>A0A238JG59</accession>
<dbReference type="InterPro" id="IPR000847">
    <property type="entry name" value="LysR_HTH_N"/>
</dbReference>
<keyword evidence="7" id="KW-1185">Reference proteome</keyword>
<dbReference type="InterPro" id="IPR058163">
    <property type="entry name" value="LysR-type_TF_proteobact-type"/>
</dbReference>
<proteinExistence type="inferred from homology"/>
<dbReference type="PANTHER" id="PTHR30537">
    <property type="entry name" value="HTH-TYPE TRANSCRIPTIONAL REGULATOR"/>
    <property type="match status" value="1"/>
</dbReference>
<name>A0A238JG59_9RHOB</name>
<dbReference type="Gene3D" id="1.10.10.10">
    <property type="entry name" value="Winged helix-like DNA-binding domain superfamily/Winged helix DNA-binding domain"/>
    <property type="match status" value="1"/>
</dbReference>
<feature type="domain" description="HTH lysR-type" evidence="5">
    <location>
        <begin position="1"/>
        <end position="61"/>
    </location>
</feature>
<dbReference type="InterPro" id="IPR036390">
    <property type="entry name" value="WH_DNA-bd_sf"/>
</dbReference>
<gene>
    <name evidence="6" type="primary">dmlR_5</name>
    <name evidence="6" type="ORF">TRP8649_03806</name>
</gene>
<keyword evidence="3" id="KW-0238">DNA-binding</keyword>
<dbReference type="InterPro" id="IPR036388">
    <property type="entry name" value="WH-like_DNA-bd_sf"/>
</dbReference>
<dbReference type="Pfam" id="PF03466">
    <property type="entry name" value="LysR_substrate"/>
    <property type="match status" value="1"/>
</dbReference>
<dbReference type="GO" id="GO:0003700">
    <property type="term" value="F:DNA-binding transcription factor activity"/>
    <property type="evidence" value="ECO:0007669"/>
    <property type="project" value="InterPro"/>
</dbReference>
<dbReference type="GO" id="GO:0043565">
    <property type="term" value="F:sequence-specific DNA binding"/>
    <property type="evidence" value="ECO:0007669"/>
    <property type="project" value="TreeGrafter"/>
</dbReference>
<evidence type="ECO:0000313" key="6">
    <source>
        <dbReference type="EMBL" id="SMX29668.1"/>
    </source>
</evidence>
<keyword evidence="4" id="KW-0804">Transcription</keyword>
<comment type="similarity">
    <text evidence="1">Belongs to the LysR transcriptional regulatory family.</text>
</comment>
<dbReference type="EMBL" id="FXXP01000003">
    <property type="protein sequence ID" value="SMX29668.1"/>
    <property type="molecule type" value="Genomic_DNA"/>
</dbReference>
<dbReference type="InterPro" id="IPR005119">
    <property type="entry name" value="LysR_subst-bd"/>
</dbReference>
<dbReference type="Pfam" id="PF00126">
    <property type="entry name" value="HTH_1"/>
    <property type="match status" value="1"/>
</dbReference>